<keyword evidence="3" id="KW-1185">Reference proteome</keyword>
<protein>
    <recommendedName>
        <fullName evidence="4">Tetratricopeptide repeat protein</fullName>
    </recommendedName>
</protein>
<proteinExistence type="predicted"/>
<evidence type="ECO:0008006" key="4">
    <source>
        <dbReference type="Google" id="ProtNLM"/>
    </source>
</evidence>
<keyword evidence="1" id="KW-0812">Transmembrane</keyword>
<feature type="transmembrane region" description="Helical" evidence="1">
    <location>
        <begin position="501"/>
        <end position="520"/>
    </location>
</feature>
<accession>A0ABZ1HY80</accession>
<dbReference type="RefSeq" id="WP_326566097.1">
    <property type="nucleotide sequence ID" value="NZ_CP142149.1"/>
</dbReference>
<evidence type="ECO:0000313" key="3">
    <source>
        <dbReference type="Proteomes" id="UP001330812"/>
    </source>
</evidence>
<organism evidence="2 3">
    <name type="scientific">Amycolatopsis rhabdoformis</name>
    <dbReference type="NCBI Taxonomy" id="1448059"/>
    <lineage>
        <taxon>Bacteria</taxon>
        <taxon>Bacillati</taxon>
        <taxon>Actinomycetota</taxon>
        <taxon>Actinomycetes</taxon>
        <taxon>Pseudonocardiales</taxon>
        <taxon>Pseudonocardiaceae</taxon>
        <taxon>Amycolatopsis</taxon>
    </lineage>
</organism>
<feature type="transmembrane region" description="Helical" evidence="1">
    <location>
        <begin position="477"/>
        <end position="495"/>
    </location>
</feature>
<feature type="transmembrane region" description="Helical" evidence="1">
    <location>
        <begin position="425"/>
        <end position="443"/>
    </location>
</feature>
<keyword evidence="1" id="KW-0472">Membrane</keyword>
<dbReference type="Proteomes" id="UP001330812">
    <property type="component" value="Chromosome"/>
</dbReference>
<evidence type="ECO:0000313" key="2">
    <source>
        <dbReference type="EMBL" id="WSE27087.1"/>
    </source>
</evidence>
<keyword evidence="1" id="KW-1133">Transmembrane helix</keyword>
<gene>
    <name evidence="2" type="ORF">VSH64_30000</name>
</gene>
<name>A0ABZ1HY80_9PSEU</name>
<evidence type="ECO:0000256" key="1">
    <source>
        <dbReference type="SAM" id="Phobius"/>
    </source>
</evidence>
<dbReference type="EMBL" id="CP142149">
    <property type="protein sequence ID" value="WSE27087.1"/>
    <property type="molecule type" value="Genomic_DNA"/>
</dbReference>
<sequence>MGANESRGRAAAGRLRAIATPRLYRRNPFRLTGLSATASRRTVREQRLRVLGVLDVGGSRPPGVPADATPEEIRTAFDALGNTEHRFVDELFWTWGTPDECGCPPQLHHKHDLAVAAHAAALEAELEVSEDHPAPLWDEAARSWATTLGNDAFWRHLAHRVDVLGDRRLDESTVDGIRGALPEALLAPLVALTAESTEPHRLVQYLPMFGGDKHTVADARSEAAEPTYARVEALLKDLRKLLDEGQARTAADRALESLAGPLDRLADLVPRAEFRRTASLTEMAAVSLNNIGVALADSSGSSVGVIRDVFALARRFTTDPDTIATVKRNEEAALGAQGTTKQRTTTPPYRPTSPVSAPIDVGQLWSAVTRLIKRGRYNEAIVVLNRIVEVASRAEDREQARRMIGQMRQLRDGGRPRRFFSGPRVLMALAHVAFAMTLLALFVAAPLGPALLIGVPGLFVTLGLARDPAAGHGRLPGLLVTDAVAGLVLWLIRAGGTPIPVWVPAVTVILLLLVGTAHVSSERTRQ</sequence>
<reference evidence="2 3" key="1">
    <citation type="journal article" date="2015" name="Int. J. Syst. Evol. Microbiol.">
        <title>Amycolatopsis rhabdoformis sp. nov., an actinomycete isolated from a tropical forest soil.</title>
        <authorList>
            <person name="Souza W.R."/>
            <person name="Silva R.E."/>
            <person name="Goodfellow M."/>
            <person name="Busarakam K."/>
            <person name="Figueiro F.S."/>
            <person name="Ferreira D."/>
            <person name="Rodrigues-Filho E."/>
            <person name="Moraes L.A.B."/>
            <person name="Zucchi T.D."/>
        </authorList>
    </citation>
    <scope>NUCLEOTIDE SEQUENCE [LARGE SCALE GENOMIC DNA]</scope>
    <source>
        <strain evidence="2 3">NCIMB 14900</strain>
    </source>
</reference>